<dbReference type="InterPro" id="IPR029058">
    <property type="entry name" value="AB_hydrolase_fold"/>
</dbReference>
<protein>
    <recommendedName>
        <fullName evidence="1">Carboxylesterase type B domain-containing protein</fullName>
    </recommendedName>
</protein>
<dbReference type="InterPro" id="IPR050309">
    <property type="entry name" value="Type-B_Carboxylest/Lipase"/>
</dbReference>
<proteinExistence type="predicted"/>
<dbReference type="Gene3D" id="3.40.50.1820">
    <property type="entry name" value="alpha/beta hydrolase"/>
    <property type="match status" value="1"/>
</dbReference>
<dbReference type="InterPro" id="IPR002018">
    <property type="entry name" value="CarbesteraseB"/>
</dbReference>
<reference evidence="3" key="1">
    <citation type="journal article" date="2021" name="BMC Genomics">
        <title>Chromosome-level genome assembly and manually-curated proteome of model necrotroph Parastagonospora nodorum Sn15 reveals a genome-wide trove of candidate effector homologs, and redundancy of virulence-related functions within an accessory chromosome.</title>
        <authorList>
            <person name="Bertazzoni S."/>
            <person name="Jones D.A.B."/>
            <person name="Phan H.T."/>
            <person name="Tan K.-C."/>
            <person name="Hane J.K."/>
        </authorList>
    </citation>
    <scope>NUCLEOTIDE SEQUENCE [LARGE SCALE GENOMIC DNA]</scope>
    <source>
        <strain evidence="3">SN15 / ATCC MYA-4574 / FGSC 10173)</strain>
    </source>
</reference>
<dbReference type="SUPFAM" id="SSF53474">
    <property type="entry name" value="alpha/beta-Hydrolases"/>
    <property type="match status" value="1"/>
</dbReference>
<gene>
    <name evidence="2" type="ORF">JI435_157660</name>
</gene>
<dbReference type="OMA" id="ELACMRN"/>
<dbReference type="AlphaFoldDB" id="A0A7U2F9G2"/>
<keyword evidence="3" id="KW-1185">Reference proteome</keyword>
<dbReference type="KEGG" id="pno:SNOG_15766"/>
<dbReference type="Pfam" id="PF00135">
    <property type="entry name" value="COesterase"/>
    <property type="match status" value="1"/>
</dbReference>
<evidence type="ECO:0000313" key="3">
    <source>
        <dbReference type="Proteomes" id="UP000663193"/>
    </source>
</evidence>
<dbReference type="EMBL" id="CP069034">
    <property type="protein sequence ID" value="QRD01193.1"/>
    <property type="molecule type" value="Genomic_DNA"/>
</dbReference>
<evidence type="ECO:0000259" key="1">
    <source>
        <dbReference type="Pfam" id="PF00135"/>
    </source>
</evidence>
<dbReference type="VEuPathDB" id="FungiDB:JI435_157660"/>
<feature type="domain" description="Carboxylesterase type B" evidence="1">
    <location>
        <begin position="12"/>
        <end position="248"/>
    </location>
</feature>
<dbReference type="RefSeq" id="XP_001805904.1">
    <property type="nucleotide sequence ID" value="XM_001805852.1"/>
</dbReference>
<accession>A0A7U2F9G2</accession>
<evidence type="ECO:0000313" key="2">
    <source>
        <dbReference type="EMBL" id="QRD01193.1"/>
    </source>
</evidence>
<dbReference type="OrthoDB" id="408631at2759"/>
<dbReference type="Proteomes" id="UP000663193">
    <property type="component" value="Chromosome 12"/>
</dbReference>
<sequence>MTHYMHVQESLPDDFSEDCLTLNIWTSQSSRTDLPVIFWYYGSGFTQGGTKSLYYNPQSWVQRTQEHIVISVNVRANIFGFPNAPGLVEQNLGLLDQRLSLEWVRDNIASFGGDPSKVVAWGQSSGAVAVDYINFAYASDPIISGMILDSATAFYPTEVRQSADSAQSNFTAVAVALGCRSAPSQLDCLRKASWQDIASVLKEDVSLKFLPVVDERIVFSDYSRWYEEAGVSSIPAIIGTNQHEYNIGLPQPLGPNFTQTASDTITNITTLCTAAHASELRQGSSRRTYRYRYDGNFPNISPAGYPGAYHTAELPLIFGTDSKYHGPSTAEETAVGRTLQDLWLDFAKDPGYGLRHIGWLSYEEGKAVLLGHTDSHMREIGVSELDGVCSSLKDLP</sequence>
<organism evidence="2 3">
    <name type="scientific">Phaeosphaeria nodorum (strain SN15 / ATCC MYA-4574 / FGSC 10173)</name>
    <name type="common">Glume blotch fungus</name>
    <name type="synonym">Parastagonospora nodorum</name>
    <dbReference type="NCBI Taxonomy" id="321614"/>
    <lineage>
        <taxon>Eukaryota</taxon>
        <taxon>Fungi</taxon>
        <taxon>Dikarya</taxon>
        <taxon>Ascomycota</taxon>
        <taxon>Pezizomycotina</taxon>
        <taxon>Dothideomycetes</taxon>
        <taxon>Pleosporomycetidae</taxon>
        <taxon>Pleosporales</taxon>
        <taxon>Pleosporineae</taxon>
        <taxon>Phaeosphaeriaceae</taxon>
        <taxon>Parastagonospora</taxon>
    </lineage>
</organism>
<dbReference type="PANTHER" id="PTHR11559">
    <property type="entry name" value="CARBOXYLESTERASE"/>
    <property type="match status" value="1"/>
</dbReference>
<name>A0A7U2F9G2_PHANO</name>